<feature type="domain" description="AAA+ ATPase" evidence="13">
    <location>
        <begin position="270"/>
        <end position="418"/>
    </location>
</feature>
<dbReference type="GO" id="GO:0006891">
    <property type="term" value="P:intra-Golgi vesicle-mediated transport"/>
    <property type="evidence" value="ECO:0007669"/>
    <property type="project" value="TreeGrafter"/>
</dbReference>
<dbReference type="Pfam" id="PF02933">
    <property type="entry name" value="CDC48_2"/>
    <property type="match status" value="1"/>
</dbReference>
<dbReference type="InterPro" id="IPR029067">
    <property type="entry name" value="CDC48_domain_2-like_sf"/>
</dbReference>
<keyword evidence="4 12" id="KW-0963">Cytoplasm</keyword>
<dbReference type="PANTHER" id="PTHR23078">
    <property type="entry name" value="VESICULAR-FUSION PROTEIN NSF"/>
    <property type="match status" value="1"/>
</dbReference>
<dbReference type="Gene3D" id="3.40.50.300">
    <property type="entry name" value="P-loop containing nucleotide triphosphate hydrolases"/>
    <property type="match status" value="2"/>
</dbReference>
<keyword evidence="5" id="KW-0677">Repeat</keyword>
<dbReference type="Proteomes" id="UP000800094">
    <property type="component" value="Unassembled WGS sequence"/>
</dbReference>
<feature type="domain" description="AAA+ ATPase" evidence="13">
    <location>
        <begin position="551"/>
        <end position="687"/>
    </location>
</feature>
<dbReference type="PANTHER" id="PTHR23078:SF3">
    <property type="entry name" value="VESICLE-FUSING ATPASE"/>
    <property type="match status" value="1"/>
</dbReference>
<dbReference type="GO" id="GO:0005795">
    <property type="term" value="C:Golgi stack"/>
    <property type="evidence" value="ECO:0007669"/>
    <property type="project" value="TreeGrafter"/>
</dbReference>
<dbReference type="GeneID" id="54584614"/>
<dbReference type="FunFam" id="2.40.40.20:FF:000012">
    <property type="entry name" value="Vesicle-fusing ATPase protein"/>
    <property type="match status" value="1"/>
</dbReference>
<dbReference type="Gene3D" id="2.40.40.20">
    <property type="match status" value="1"/>
</dbReference>
<evidence type="ECO:0000259" key="13">
    <source>
        <dbReference type="SMART" id="SM00382"/>
    </source>
</evidence>
<evidence type="ECO:0000256" key="11">
    <source>
        <dbReference type="ARBA" id="ARBA00068637"/>
    </source>
</evidence>
<dbReference type="Gene3D" id="1.10.8.60">
    <property type="match status" value="2"/>
</dbReference>
<dbReference type="FunFam" id="3.40.50.300:FF:000187">
    <property type="entry name" value="Vesicular-fusion ATPase SEC18"/>
    <property type="match status" value="1"/>
</dbReference>
<evidence type="ECO:0000256" key="12">
    <source>
        <dbReference type="RuleBase" id="RU367045"/>
    </source>
</evidence>
<dbReference type="RefSeq" id="XP_033676498.1">
    <property type="nucleotide sequence ID" value="XM_033831284.1"/>
</dbReference>
<dbReference type="CDD" id="cd00009">
    <property type="entry name" value="AAA"/>
    <property type="match status" value="1"/>
</dbReference>
<evidence type="ECO:0000256" key="3">
    <source>
        <dbReference type="ARBA" id="ARBA00022448"/>
    </source>
</evidence>
<keyword evidence="6 12" id="KW-0547">Nucleotide-binding</keyword>
<evidence type="ECO:0000256" key="10">
    <source>
        <dbReference type="ARBA" id="ARBA00056429"/>
    </source>
</evidence>
<protein>
    <recommendedName>
        <fullName evidence="11 12">Vesicular-fusion protein SEC18</fullName>
    </recommendedName>
</protein>
<name>A0A6A6HTH7_9PLEO</name>
<keyword evidence="7 12" id="KW-0067">ATP-binding</keyword>
<comment type="similarity">
    <text evidence="2 12">Belongs to the AAA ATPase family.</text>
</comment>
<dbReference type="InterPro" id="IPR027417">
    <property type="entry name" value="P-loop_NTPase"/>
</dbReference>
<comment type="subcellular location">
    <subcellularLocation>
        <location evidence="1 12">Cytoplasm</location>
    </subcellularLocation>
</comment>
<evidence type="ECO:0000256" key="9">
    <source>
        <dbReference type="ARBA" id="ARBA00022927"/>
    </source>
</evidence>
<gene>
    <name evidence="14" type="ORF">BU26DRAFT_535388</name>
</gene>
<evidence type="ECO:0000256" key="2">
    <source>
        <dbReference type="ARBA" id="ARBA00006914"/>
    </source>
</evidence>
<dbReference type="InterPro" id="IPR003593">
    <property type="entry name" value="AAA+_ATPase"/>
</dbReference>
<organism evidence="14 15">
    <name type="scientific">Trematosphaeria pertusa</name>
    <dbReference type="NCBI Taxonomy" id="390896"/>
    <lineage>
        <taxon>Eukaryota</taxon>
        <taxon>Fungi</taxon>
        <taxon>Dikarya</taxon>
        <taxon>Ascomycota</taxon>
        <taxon>Pezizomycotina</taxon>
        <taxon>Dothideomycetes</taxon>
        <taxon>Pleosporomycetidae</taxon>
        <taxon>Pleosporales</taxon>
        <taxon>Massarineae</taxon>
        <taxon>Trematosphaeriaceae</taxon>
        <taxon>Trematosphaeria</taxon>
    </lineage>
</organism>
<dbReference type="InterPro" id="IPR039812">
    <property type="entry name" value="Vesicle-fus_ATPase"/>
</dbReference>
<dbReference type="AlphaFoldDB" id="A0A6A6HTH7"/>
<evidence type="ECO:0000313" key="15">
    <source>
        <dbReference type="Proteomes" id="UP000800094"/>
    </source>
</evidence>
<accession>A0A6A6HTH7</accession>
<dbReference type="GO" id="GO:0005524">
    <property type="term" value="F:ATP binding"/>
    <property type="evidence" value="ECO:0007669"/>
    <property type="project" value="UniProtKB-UniRule"/>
</dbReference>
<dbReference type="GO" id="GO:0035494">
    <property type="term" value="P:SNARE complex disassembly"/>
    <property type="evidence" value="ECO:0007669"/>
    <property type="project" value="InterPro"/>
</dbReference>
<sequence length="763" mass="83512">MPTRGPPPGVGCGRPVQLHPIKSPGGNAYAFGNLAAVSPQDFPPSRDGSDIYIRVNHNYVLSARPFEGCRPGEIGLSDAQRTWAGISLGPQDVVTVEPYDAFAQGGQSYLGNIEVEVGFATRKTTEVLYDQEELGALFKKNFENQVLAPGEQLLMDVKNIVLRLSIRTVQLVDLSMEKAESASRDSLRDPNARGILTRHTQADFFKDARTDIKLKASSRRLAANSIVQPGFKFEDMGIGGLDTEFSAIFRRAFASRIFPPSLVEKLGIQHVRGILLFGPPGTGKTLIARQIGKMLNAREPKVINGPEVLNKYVGQSEENIRKLFADAEKEYKEKGDESGLHVIIFDELDAVCKQRGSGGGSSTGVGDSVVNQLLSKLDGVEQLNNILLIGMTNRMDMIDEALLRAGRLEVHMEISLPDMVGRAQILKIHTTKMRANNVIDGDVNVEELAKLTKNFSGAEINGLVRAASSFAFNRYIKVGTMASINPDVENIKVNRLDFLNALEEVKPLFGAAEEELGKRLLDGIVHFSPFINDILGEARLYINQVRKGSTAVLSVALHGPPGSGKTALAAKMAIDSEFPFIKLISPEDMIGFSEMQKVQQLDKTFQDAYKSPLSIVVIDNIELLIDWVPIGALFSNRVLVALKVLLAKQPPKDRRLLIFATTTERSVLNQLDLFSRFDAEIAVPNVNTQAELAHILQGSGAFSDRDQQRAIREIQESTGSAEIGVGIKKILTAIKTAKEDQDVPGRFVRVMSQAIAANRSLYT</sequence>
<keyword evidence="3 12" id="KW-0813">Transport</keyword>
<dbReference type="InterPro" id="IPR003960">
    <property type="entry name" value="ATPase_AAA_CS"/>
</dbReference>
<dbReference type="PROSITE" id="PS00674">
    <property type="entry name" value="AAA"/>
    <property type="match status" value="1"/>
</dbReference>
<dbReference type="SUPFAM" id="SSF52540">
    <property type="entry name" value="P-loop containing nucleoside triphosphate hydrolases"/>
    <property type="match status" value="2"/>
</dbReference>
<dbReference type="EMBL" id="ML987212">
    <property type="protein sequence ID" value="KAF2241494.1"/>
    <property type="molecule type" value="Genomic_DNA"/>
</dbReference>
<dbReference type="SUPFAM" id="SSF50692">
    <property type="entry name" value="ADC-like"/>
    <property type="match status" value="1"/>
</dbReference>
<dbReference type="InterPro" id="IPR004201">
    <property type="entry name" value="Cdc48_dom2"/>
</dbReference>
<dbReference type="InterPro" id="IPR041569">
    <property type="entry name" value="AAA_lid_3"/>
</dbReference>
<evidence type="ECO:0000313" key="14">
    <source>
        <dbReference type="EMBL" id="KAF2241494.1"/>
    </source>
</evidence>
<dbReference type="Pfam" id="PF17862">
    <property type="entry name" value="AAA_lid_3"/>
    <property type="match status" value="1"/>
</dbReference>
<dbReference type="InterPro" id="IPR003959">
    <property type="entry name" value="ATPase_AAA_core"/>
</dbReference>
<evidence type="ECO:0000256" key="5">
    <source>
        <dbReference type="ARBA" id="ARBA00022737"/>
    </source>
</evidence>
<dbReference type="InterPro" id="IPR009010">
    <property type="entry name" value="Asp_de-COase-like_dom_sf"/>
</dbReference>
<keyword evidence="9 12" id="KW-0653">Protein transport</keyword>
<evidence type="ECO:0000256" key="8">
    <source>
        <dbReference type="ARBA" id="ARBA00022892"/>
    </source>
</evidence>
<keyword evidence="12" id="KW-0378">Hydrolase</keyword>
<evidence type="ECO:0000256" key="1">
    <source>
        <dbReference type="ARBA" id="ARBA00004496"/>
    </source>
</evidence>
<dbReference type="FunFam" id="3.40.50.300:FF:000166">
    <property type="entry name" value="vesicle-fusing ATPase isoform X1"/>
    <property type="match status" value="1"/>
</dbReference>
<evidence type="ECO:0000256" key="7">
    <source>
        <dbReference type="ARBA" id="ARBA00022840"/>
    </source>
</evidence>
<dbReference type="Gene3D" id="3.10.330.10">
    <property type="match status" value="1"/>
</dbReference>
<dbReference type="FunFam" id="1.10.8.60:FF:000026">
    <property type="entry name" value="vesicle-fusing ATPase isoform X1"/>
    <property type="match status" value="1"/>
</dbReference>
<dbReference type="GO" id="GO:0016887">
    <property type="term" value="F:ATP hydrolysis activity"/>
    <property type="evidence" value="ECO:0007669"/>
    <property type="project" value="InterPro"/>
</dbReference>
<dbReference type="SMART" id="SM00382">
    <property type="entry name" value="AAA"/>
    <property type="match status" value="2"/>
</dbReference>
<proteinExistence type="inferred from homology"/>
<evidence type="ECO:0000256" key="4">
    <source>
        <dbReference type="ARBA" id="ARBA00022490"/>
    </source>
</evidence>
<dbReference type="SUPFAM" id="SSF54585">
    <property type="entry name" value="Cdc48 domain 2-like"/>
    <property type="match status" value="1"/>
</dbReference>
<dbReference type="OrthoDB" id="9982946at2759"/>
<evidence type="ECO:0000256" key="6">
    <source>
        <dbReference type="ARBA" id="ARBA00022741"/>
    </source>
</evidence>
<keyword evidence="15" id="KW-1185">Reference proteome</keyword>
<keyword evidence="8 12" id="KW-0931">ER-Golgi transport</keyword>
<dbReference type="Pfam" id="PF00004">
    <property type="entry name" value="AAA"/>
    <property type="match status" value="2"/>
</dbReference>
<dbReference type="GO" id="GO:0043001">
    <property type="term" value="P:Golgi to plasma membrane protein transport"/>
    <property type="evidence" value="ECO:0007669"/>
    <property type="project" value="TreeGrafter"/>
</dbReference>
<reference evidence="14" key="1">
    <citation type="journal article" date="2020" name="Stud. Mycol.">
        <title>101 Dothideomycetes genomes: a test case for predicting lifestyles and emergence of pathogens.</title>
        <authorList>
            <person name="Haridas S."/>
            <person name="Albert R."/>
            <person name="Binder M."/>
            <person name="Bloem J."/>
            <person name="Labutti K."/>
            <person name="Salamov A."/>
            <person name="Andreopoulos B."/>
            <person name="Baker S."/>
            <person name="Barry K."/>
            <person name="Bills G."/>
            <person name="Bluhm B."/>
            <person name="Cannon C."/>
            <person name="Castanera R."/>
            <person name="Culley D."/>
            <person name="Daum C."/>
            <person name="Ezra D."/>
            <person name="Gonzalez J."/>
            <person name="Henrissat B."/>
            <person name="Kuo A."/>
            <person name="Liang C."/>
            <person name="Lipzen A."/>
            <person name="Lutzoni F."/>
            <person name="Magnuson J."/>
            <person name="Mondo S."/>
            <person name="Nolan M."/>
            <person name="Ohm R."/>
            <person name="Pangilinan J."/>
            <person name="Park H.-J."/>
            <person name="Ramirez L."/>
            <person name="Alfaro M."/>
            <person name="Sun H."/>
            <person name="Tritt A."/>
            <person name="Yoshinaga Y."/>
            <person name="Zwiers L.-H."/>
            <person name="Turgeon B."/>
            <person name="Goodwin S."/>
            <person name="Spatafora J."/>
            <person name="Crous P."/>
            <person name="Grigoriev I."/>
        </authorList>
    </citation>
    <scope>NUCLEOTIDE SEQUENCE</scope>
    <source>
        <strain evidence="14">CBS 122368</strain>
    </source>
</reference>
<comment type="function">
    <text evidence="10 12">Required for vesicle-mediated transport. Catalyzes the fusion of transport vesicles within the Golgi cisternae. Is also required for transport from the endoplasmic reticulum to the Golgi stack. Seems to function as a fusion protein required for the delivery of cargo proteins to all compartments of the Golgi stack independent of vesicle origin.</text>
</comment>